<name>X1A2D8_9ZZZZ</name>
<evidence type="ECO:0000313" key="1">
    <source>
        <dbReference type="EMBL" id="GAG76230.1"/>
    </source>
</evidence>
<feature type="non-terminal residue" evidence="1">
    <location>
        <position position="1"/>
    </location>
</feature>
<comment type="caution">
    <text evidence="1">The sequence shown here is derived from an EMBL/GenBank/DDBJ whole genome shotgun (WGS) entry which is preliminary data.</text>
</comment>
<accession>X1A2D8</accession>
<reference evidence="1" key="1">
    <citation type="journal article" date="2014" name="Front. Microbiol.">
        <title>High frequency of phylogenetically diverse reductive dehalogenase-homologous genes in deep subseafloor sedimentary metagenomes.</title>
        <authorList>
            <person name="Kawai M."/>
            <person name="Futagami T."/>
            <person name="Toyoda A."/>
            <person name="Takaki Y."/>
            <person name="Nishi S."/>
            <person name="Hori S."/>
            <person name="Arai W."/>
            <person name="Tsubouchi T."/>
            <person name="Morono Y."/>
            <person name="Uchiyama I."/>
            <person name="Ito T."/>
            <person name="Fujiyama A."/>
            <person name="Inagaki F."/>
            <person name="Takami H."/>
        </authorList>
    </citation>
    <scope>NUCLEOTIDE SEQUENCE</scope>
    <source>
        <strain evidence="1">Expedition CK06-06</strain>
    </source>
</reference>
<dbReference type="AlphaFoldDB" id="X1A2D8"/>
<proteinExistence type="predicted"/>
<organism evidence="1">
    <name type="scientific">marine sediment metagenome</name>
    <dbReference type="NCBI Taxonomy" id="412755"/>
    <lineage>
        <taxon>unclassified sequences</taxon>
        <taxon>metagenomes</taxon>
        <taxon>ecological metagenomes</taxon>
    </lineage>
</organism>
<dbReference type="EMBL" id="BART01014674">
    <property type="protein sequence ID" value="GAG76230.1"/>
    <property type="molecule type" value="Genomic_DNA"/>
</dbReference>
<gene>
    <name evidence="1" type="ORF">S01H4_29070</name>
</gene>
<sequence length="68" mass="7850">NYSADLAIYCICGEIAKIGTVNVCNWKKKFKFYLFEGRQCKCGDQIYAISLMDEKDEIPEELQDVFLS</sequence>
<protein>
    <submittedName>
        <fullName evidence="1">Uncharacterized protein</fullName>
    </submittedName>
</protein>